<accession>A0A8J5FNG2</accession>
<gene>
    <name evidence="1" type="ORF">ZIOFF_051937</name>
</gene>
<protein>
    <submittedName>
        <fullName evidence="1">Uncharacterized protein</fullName>
    </submittedName>
</protein>
<organism evidence="1 2">
    <name type="scientific">Zingiber officinale</name>
    <name type="common">Ginger</name>
    <name type="synonym">Amomum zingiber</name>
    <dbReference type="NCBI Taxonomy" id="94328"/>
    <lineage>
        <taxon>Eukaryota</taxon>
        <taxon>Viridiplantae</taxon>
        <taxon>Streptophyta</taxon>
        <taxon>Embryophyta</taxon>
        <taxon>Tracheophyta</taxon>
        <taxon>Spermatophyta</taxon>
        <taxon>Magnoliopsida</taxon>
        <taxon>Liliopsida</taxon>
        <taxon>Zingiberales</taxon>
        <taxon>Zingiberaceae</taxon>
        <taxon>Zingiber</taxon>
    </lineage>
</organism>
<dbReference type="AlphaFoldDB" id="A0A8J5FNG2"/>
<evidence type="ECO:0000313" key="1">
    <source>
        <dbReference type="EMBL" id="KAG6490628.1"/>
    </source>
</evidence>
<proteinExistence type="predicted"/>
<reference evidence="1 2" key="1">
    <citation type="submission" date="2020-08" db="EMBL/GenBank/DDBJ databases">
        <title>Plant Genome Project.</title>
        <authorList>
            <person name="Zhang R.-G."/>
        </authorList>
    </citation>
    <scope>NUCLEOTIDE SEQUENCE [LARGE SCALE GENOMIC DNA]</scope>
    <source>
        <tissue evidence="1">Rhizome</tissue>
    </source>
</reference>
<comment type="caution">
    <text evidence="1">The sequence shown here is derived from an EMBL/GenBank/DDBJ whole genome shotgun (WGS) entry which is preliminary data.</text>
</comment>
<name>A0A8J5FNG2_ZINOF</name>
<dbReference type="EMBL" id="JACMSC010000014">
    <property type="protein sequence ID" value="KAG6490628.1"/>
    <property type="molecule type" value="Genomic_DNA"/>
</dbReference>
<dbReference type="Proteomes" id="UP000734854">
    <property type="component" value="Unassembled WGS sequence"/>
</dbReference>
<keyword evidence="2" id="KW-1185">Reference proteome</keyword>
<sequence>MCSDKYGFRSLAQLHEFCTEWIYVMLQFIQLCCLKFAITKLVHKYSYNLSLKFAKGWCWQLLALNANAFSRSIVREACMTIMFLVGSGEVPPLTFVDDIDGDANGSANALTRDEEKAKENQRKADDEKAKGLLPLGMAEELVEQGMLDIAALASALRNPLQCYLFPATT</sequence>
<evidence type="ECO:0000313" key="2">
    <source>
        <dbReference type="Proteomes" id="UP000734854"/>
    </source>
</evidence>